<feature type="transmembrane region" description="Helical" evidence="1">
    <location>
        <begin position="185"/>
        <end position="209"/>
    </location>
</feature>
<keyword evidence="4" id="KW-1185">Reference proteome</keyword>
<evidence type="ECO:0000256" key="1">
    <source>
        <dbReference type="SAM" id="Phobius"/>
    </source>
</evidence>
<organism evidence="3 4">
    <name type="scientific">Enterococcus florum</name>
    <dbReference type="NCBI Taxonomy" id="2480627"/>
    <lineage>
        <taxon>Bacteria</taxon>
        <taxon>Bacillati</taxon>
        <taxon>Bacillota</taxon>
        <taxon>Bacilli</taxon>
        <taxon>Lactobacillales</taxon>
        <taxon>Enterococcaceae</taxon>
        <taxon>Enterococcus</taxon>
    </lineage>
</organism>
<feature type="transmembrane region" description="Helical" evidence="1">
    <location>
        <begin position="57"/>
        <end position="74"/>
    </location>
</feature>
<proteinExistence type="predicted"/>
<evidence type="ECO:0000259" key="2">
    <source>
        <dbReference type="Pfam" id="PF02698"/>
    </source>
</evidence>
<evidence type="ECO:0000313" key="4">
    <source>
        <dbReference type="Proteomes" id="UP000290567"/>
    </source>
</evidence>
<dbReference type="InterPro" id="IPR014729">
    <property type="entry name" value="Rossmann-like_a/b/a_fold"/>
</dbReference>
<evidence type="ECO:0000313" key="3">
    <source>
        <dbReference type="EMBL" id="GCF92931.1"/>
    </source>
</evidence>
<dbReference type="AlphaFoldDB" id="A0A4P5P9N2"/>
<keyword evidence="1" id="KW-1133">Transmembrane helix</keyword>
<dbReference type="GO" id="GO:0043164">
    <property type="term" value="P:Gram-negative-bacterium-type cell wall biogenesis"/>
    <property type="evidence" value="ECO:0007669"/>
    <property type="project" value="TreeGrafter"/>
</dbReference>
<dbReference type="GO" id="GO:0005886">
    <property type="term" value="C:plasma membrane"/>
    <property type="evidence" value="ECO:0007669"/>
    <property type="project" value="TreeGrafter"/>
</dbReference>
<dbReference type="Proteomes" id="UP000290567">
    <property type="component" value="Unassembled WGS sequence"/>
</dbReference>
<dbReference type="Pfam" id="PF02698">
    <property type="entry name" value="DUF218"/>
    <property type="match status" value="1"/>
</dbReference>
<feature type="transmembrane region" description="Helical" evidence="1">
    <location>
        <begin position="379"/>
        <end position="399"/>
    </location>
</feature>
<sequence length="401" mass="45354">MNISRDVIAFLLYFASLIGLLSGLRRKQSPKKMLRALQFTGGFLLLYLLFLEIQDRSLYMVIPLFFFGLFYFFYRRDKPRLRNGWLFNLFLVSLFIYLTIIAFSTYSLIIIGLLGLLGIAGLLVLLLGVYALVAFLIGNSYLVFKRESHSLPNLLTLILALGLIFLLVLNNFGPSILPGWSLTLLTIPTMILVYFFIVFWNFLSISFIYQLNAPKLNQDYVIVLGAGLSNGETVSPLLAKRIERAIAFYWKQSRETLSPPKFIMSGGQGADEKIPEAAAMKTYAVEQGIPAEEILMESQSTTTLENMRFSKEIMDREKPEGYQAIFASNNYHIFRAGMYADQVGLKADGIGAKTAKYYLPNAFLREFVAILVMKKRVHIVMCSLITLFSVLLAIANYLLTS</sequence>
<dbReference type="CDD" id="cd06259">
    <property type="entry name" value="YdcF-like"/>
    <property type="match status" value="1"/>
</dbReference>
<keyword evidence="1" id="KW-0812">Transmembrane</keyword>
<dbReference type="PANTHER" id="PTHR30336:SF18">
    <property type="entry name" value="MEMBRANE PROTEIN"/>
    <property type="match status" value="1"/>
</dbReference>
<dbReference type="GO" id="GO:0000270">
    <property type="term" value="P:peptidoglycan metabolic process"/>
    <property type="evidence" value="ECO:0007669"/>
    <property type="project" value="TreeGrafter"/>
</dbReference>
<feature type="domain" description="DUF218" evidence="2">
    <location>
        <begin position="219"/>
        <end position="367"/>
    </location>
</feature>
<dbReference type="InterPro" id="IPR003848">
    <property type="entry name" value="DUF218"/>
</dbReference>
<dbReference type="Gene3D" id="3.40.50.620">
    <property type="entry name" value="HUPs"/>
    <property type="match status" value="1"/>
</dbReference>
<feature type="transmembrane region" description="Helical" evidence="1">
    <location>
        <begin position="86"/>
        <end position="103"/>
    </location>
</feature>
<dbReference type="PANTHER" id="PTHR30336">
    <property type="entry name" value="INNER MEMBRANE PROTEIN, PROBABLE PERMEASE"/>
    <property type="match status" value="1"/>
</dbReference>
<comment type="caution">
    <text evidence="3">The sequence shown here is derived from an EMBL/GenBank/DDBJ whole genome shotgun (WGS) entry which is preliminary data.</text>
</comment>
<gene>
    <name evidence="3" type="ORF">NRIC_08220</name>
</gene>
<dbReference type="InterPro" id="IPR051599">
    <property type="entry name" value="Cell_Envelope_Assoc"/>
</dbReference>
<feature type="transmembrane region" description="Helical" evidence="1">
    <location>
        <begin position="154"/>
        <end position="173"/>
    </location>
</feature>
<feature type="transmembrane region" description="Helical" evidence="1">
    <location>
        <begin position="6"/>
        <end position="24"/>
    </location>
</feature>
<accession>A0A4P5P9N2</accession>
<feature type="transmembrane region" description="Helical" evidence="1">
    <location>
        <begin position="33"/>
        <end position="51"/>
    </location>
</feature>
<reference evidence="4" key="1">
    <citation type="submission" date="2019-02" db="EMBL/GenBank/DDBJ databases">
        <title>Draft genome sequence of Enterococcus sp. Gos25-1.</title>
        <authorList>
            <person name="Tanaka N."/>
            <person name="Shiwa Y."/>
            <person name="Fujita N."/>
        </authorList>
    </citation>
    <scope>NUCLEOTIDE SEQUENCE [LARGE SCALE GENOMIC DNA]</scope>
    <source>
        <strain evidence="4">Gos25-1</strain>
    </source>
</reference>
<dbReference type="OrthoDB" id="9782395at2"/>
<protein>
    <submittedName>
        <fullName evidence="3">Membrane protein</fullName>
    </submittedName>
</protein>
<keyword evidence="1" id="KW-0472">Membrane</keyword>
<dbReference type="RefSeq" id="WP_146621417.1">
    <property type="nucleotide sequence ID" value="NZ_BJCC01000007.1"/>
</dbReference>
<dbReference type="EMBL" id="BJCC01000007">
    <property type="protein sequence ID" value="GCF92931.1"/>
    <property type="molecule type" value="Genomic_DNA"/>
</dbReference>
<feature type="transmembrane region" description="Helical" evidence="1">
    <location>
        <begin position="109"/>
        <end position="142"/>
    </location>
</feature>
<name>A0A4P5P9N2_9ENTE</name>